<accession>A0A4R3XWJ9</accession>
<feature type="repeat" description="TPR" evidence="8">
    <location>
        <begin position="178"/>
        <end position="211"/>
    </location>
</feature>
<dbReference type="PROSITE" id="PS50005">
    <property type="entry name" value="TPR"/>
    <property type="match status" value="4"/>
</dbReference>
<comment type="caution">
    <text evidence="10">The sequence shown here is derived from an EMBL/GenBank/DDBJ whole genome shotgun (WGS) entry which is preliminary data.</text>
</comment>
<protein>
    <recommendedName>
        <fullName evidence="3">protein O-GlcNAc transferase</fullName>
        <ecNumber evidence="3">2.4.1.255</ecNumber>
    </recommendedName>
</protein>
<dbReference type="Gene3D" id="1.25.40.10">
    <property type="entry name" value="Tetratricopeptide repeat domain"/>
    <property type="match status" value="2"/>
</dbReference>
<evidence type="ECO:0000256" key="4">
    <source>
        <dbReference type="ARBA" id="ARBA00022676"/>
    </source>
</evidence>
<evidence type="ECO:0000256" key="5">
    <source>
        <dbReference type="ARBA" id="ARBA00022679"/>
    </source>
</evidence>
<dbReference type="GO" id="GO:0097363">
    <property type="term" value="F:protein O-acetylglucosaminyltransferase activity"/>
    <property type="evidence" value="ECO:0007669"/>
    <property type="project" value="UniProtKB-EC"/>
</dbReference>
<dbReference type="PANTHER" id="PTHR44835">
    <property type="entry name" value="UDP-N-ACETYLGLUCOSAMINE--PEPTIDE N-ACETYLGLUCOSAMINYLTRANSFERASE SPINDLY-RELATED"/>
    <property type="match status" value="1"/>
</dbReference>
<comment type="similarity">
    <text evidence="2">Belongs to the glycosyltransferase 41 family. O-GlcNAc transferase subfamily.</text>
</comment>
<dbReference type="InterPro" id="IPR051939">
    <property type="entry name" value="Glycosyltr_41/O-GlcNAc_trsf"/>
</dbReference>
<dbReference type="OrthoDB" id="101857at2"/>
<evidence type="ECO:0000256" key="3">
    <source>
        <dbReference type="ARBA" id="ARBA00011970"/>
    </source>
</evidence>
<keyword evidence="6" id="KW-0677">Repeat</keyword>
<feature type="repeat" description="TPR" evidence="8">
    <location>
        <begin position="42"/>
        <end position="75"/>
    </location>
</feature>
<keyword evidence="7 8" id="KW-0802">TPR repeat</keyword>
<dbReference type="EMBL" id="SMCO01000015">
    <property type="protein sequence ID" value="TCV83402.1"/>
    <property type="molecule type" value="Genomic_DNA"/>
</dbReference>
<keyword evidence="11" id="KW-1185">Reference proteome</keyword>
<evidence type="ECO:0000256" key="7">
    <source>
        <dbReference type="ARBA" id="ARBA00022803"/>
    </source>
</evidence>
<comment type="pathway">
    <text evidence="1">Protein modification; protein glycosylation.</text>
</comment>
<gene>
    <name evidence="10" type="ORF">EDC63_11527</name>
</gene>
<evidence type="ECO:0000256" key="8">
    <source>
        <dbReference type="PROSITE-ProRule" id="PRU00339"/>
    </source>
</evidence>
<feature type="domain" description="O-GlcNAc transferase C-terminal" evidence="9">
    <location>
        <begin position="256"/>
        <end position="410"/>
    </location>
</feature>
<dbReference type="Gene3D" id="3.40.50.2000">
    <property type="entry name" value="Glycogen Phosphorylase B"/>
    <property type="match status" value="1"/>
</dbReference>
<dbReference type="Pfam" id="PF13844">
    <property type="entry name" value="Glyco_transf_41"/>
    <property type="match status" value="2"/>
</dbReference>
<dbReference type="Proteomes" id="UP000295367">
    <property type="component" value="Unassembled WGS sequence"/>
</dbReference>
<dbReference type="InterPro" id="IPR011990">
    <property type="entry name" value="TPR-like_helical_dom_sf"/>
</dbReference>
<keyword evidence="4" id="KW-0328">Glycosyltransferase</keyword>
<dbReference type="Pfam" id="PF13432">
    <property type="entry name" value="TPR_16"/>
    <property type="match status" value="1"/>
</dbReference>
<proteinExistence type="inferred from homology"/>
<dbReference type="Pfam" id="PF13424">
    <property type="entry name" value="TPR_12"/>
    <property type="match status" value="1"/>
</dbReference>
<keyword evidence="5 10" id="KW-0808">Transferase</keyword>
<dbReference type="InterPro" id="IPR019734">
    <property type="entry name" value="TPR_rpt"/>
</dbReference>
<dbReference type="SUPFAM" id="SSF48452">
    <property type="entry name" value="TPR-like"/>
    <property type="match status" value="2"/>
</dbReference>
<evidence type="ECO:0000256" key="6">
    <source>
        <dbReference type="ARBA" id="ARBA00022737"/>
    </source>
</evidence>
<dbReference type="InterPro" id="IPR029489">
    <property type="entry name" value="OGT/SEC/SPY_C"/>
</dbReference>
<evidence type="ECO:0000256" key="2">
    <source>
        <dbReference type="ARBA" id="ARBA00005386"/>
    </source>
</evidence>
<organism evidence="10 11">
    <name type="scientific">Sulfurirhabdus autotrophica</name>
    <dbReference type="NCBI Taxonomy" id="1706046"/>
    <lineage>
        <taxon>Bacteria</taxon>
        <taxon>Pseudomonadati</taxon>
        <taxon>Pseudomonadota</taxon>
        <taxon>Betaproteobacteria</taxon>
        <taxon>Nitrosomonadales</taxon>
        <taxon>Sulfuricellaceae</taxon>
        <taxon>Sulfurirhabdus</taxon>
    </lineage>
</organism>
<name>A0A4R3XWJ9_9PROT</name>
<evidence type="ECO:0000313" key="11">
    <source>
        <dbReference type="Proteomes" id="UP000295367"/>
    </source>
</evidence>
<evidence type="ECO:0000313" key="10">
    <source>
        <dbReference type="EMBL" id="TCV83402.1"/>
    </source>
</evidence>
<evidence type="ECO:0000259" key="9">
    <source>
        <dbReference type="Pfam" id="PF13844"/>
    </source>
</evidence>
<dbReference type="EC" id="2.4.1.255" evidence="3"/>
<dbReference type="Gene3D" id="3.40.50.11380">
    <property type="match status" value="1"/>
</dbReference>
<sequence length="623" mass="69782">MVKKNILTHSKMKKVAEHVQRGAFAEAKTLLEQVCKVDRVDAEAWFMLGVVNWKLELPDEALTCLHLAVRLRPDHALSHYNLGTIFRAQGRLEDAVQSFGEVLRLDPSQMATYETLKAILLELDRAEDAARCHLEMLKRYPLNADTYASKGSMLHILSRLEEAADCYRKALQLKPGSASLHDSLASALCVQGQYKEAIENHRIALQLDPGNYQFHSNFLLTLQYSPGIDSAEIFDEHCSAAKAYAFKPIKEVVYANKSEPERRLRVGYVSSDFRLHSVAFFLEPLLEAHDANHIEIFCYSGVSHPDVMTHRMQNIAHHWRDISSLSDEQVAAMVNSDGIDILVDLAGYTGGCRLGLFAQKPAPLQVSWLGYLDTTGLETMDYRLTDSFVDSHGRDSFYVESLIRLPGCFLCYKPFQNAPEVAMLPALGNNFVTFGSFNALPKINEEVVALWGGVLNAVPRSRLFIKSSALTDRATSERYYNLFESQGVGRDRVELIGHTVTQQEHLDLYKRIDIALDTFPYNGATTTCEALWMGVPVITLAGVRNSSRMGLSLLNSVGMQGWIAETPEQYLEIAVKMSADLSNLSGLRSGLRERVATSPLTDGKSFAKKIENVYREIWCKWCA</sequence>
<dbReference type="SMART" id="SM00028">
    <property type="entry name" value="TPR"/>
    <property type="match status" value="4"/>
</dbReference>
<dbReference type="AlphaFoldDB" id="A0A4R3XWJ9"/>
<dbReference type="PROSITE" id="PS50293">
    <property type="entry name" value="TPR_REGION"/>
    <property type="match status" value="1"/>
</dbReference>
<feature type="repeat" description="TPR" evidence="8">
    <location>
        <begin position="76"/>
        <end position="109"/>
    </location>
</feature>
<feature type="repeat" description="TPR" evidence="8">
    <location>
        <begin position="144"/>
        <end position="177"/>
    </location>
</feature>
<evidence type="ECO:0000256" key="1">
    <source>
        <dbReference type="ARBA" id="ARBA00004922"/>
    </source>
</evidence>
<reference evidence="10 11" key="1">
    <citation type="submission" date="2019-03" db="EMBL/GenBank/DDBJ databases">
        <title>Genomic Encyclopedia of Type Strains, Phase IV (KMG-IV): sequencing the most valuable type-strain genomes for metagenomic binning, comparative biology and taxonomic classification.</title>
        <authorList>
            <person name="Goeker M."/>
        </authorList>
    </citation>
    <scope>NUCLEOTIDE SEQUENCE [LARGE SCALE GENOMIC DNA]</scope>
    <source>
        <strain evidence="10 11">DSM 100309</strain>
    </source>
</reference>
<feature type="domain" description="O-GlcNAc transferase C-terminal" evidence="9">
    <location>
        <begin position="427"/>
        <end position="609"/>
    </location>
</feature>
<dbReference type="PANTHER" id="PTHR44835:SF1">
    <property type="entry name" value="PROTEIN O-GLCNAC TRANSFERASE"/>
    <property type="match status" value="1"/>
</dbReference>